<gene>
    <name evidence="2" type="ORF">OOZ53_25525</name>
</gene>
<dbReference type="EMBL" id="JAPJZH010000030">
    <property type="protein sequence ID" value="MDA4848739.1"/>
    <property type="molecule type" value="Genomic_DNA"/>
</dbReference>
<dbReference type="Proteomes" id="UP001148313">
    <property type="component" value="Unassembled WGS sequence"/>
</dbReference>
<sequence length="150" mass="16581">MTAEQKPSVGYWHLWTDSDGVTHQTKCRFEAFDLQAFAPPSPNIWVKRLAASPKDITLLVLEPGWVGDWHRNPEPQWIIPLSGKWFVESMDGTRVEMGPGEVSFGEDQLARPDENGREGHLSGTIGDEPAVLLLVQVTDAPVADAACRFG</sequence>
<evidence type="ECO:0000313" key="2">
    <source>
        <dbReference type="EMBL" id="MDA4848739.1"/>
    </source>
</evidence>
<feature type="compositionally biased region" description="Basic and acidic residues" evidence="1">
    <location>
        <begin position="108"/>
        <end position="120"/>
    </location>
</feature>
<proteinExistence type="predicted"/>
<organism evidence="2 3">
    <name type="scientific">Hoeflea poritis</name>
    <dbReference type="NCBI Taxonomy" id="2993659"/>
    <lineage>
        <taxon>Bacteria</taxon>
        <taxon>Pseudomonadati</taxon>
        <taxon>Pseudomonadota</taxon>
        <taxon>Alphaproteobacteria</taxon>
        <taxon>Hyphomicrobiales</taxon>
        <taxon>Rhizobiaceae</taxon>
        <taxon>Hoeflea</taxon>
    </lineage>
</organism>
<accession>A0ABT4VVT6</accession>
<dbReference type="SUPFAM" id="SSF51182">
    <property type="entry name" value="RmlC-like cupins"/>
    <property type="match status" value="1"/>
</dbReference>
<evidence type="ECO:0000313" key="3">
    <source>
        <dbReference type="Proteomes" id="UP001148313"/>
    </source>
</evidence>
<evidence type="ECO:0000256" key="1">
    <source>
        <dbReference type="SAM" id="MobiDB-lite"/>
    </source>
</evidence>
<dbReference type="Gene3D" id="2.60.120.10">
    <property type="entry name" value="Jelly Rolls"/>
    <property type="match status" value="1"/>
</dbReference>
<dbReference type="InterPro" id="IPR014710">
    <property type="entry name" value="RmlC-like_jellyroll"/>
</dbReference>
<reference evidence="2" key="1">
    <citation type="submission" date="2022-11" db="EMBL/GenBank/DDBJ databases">
        <title>Hoeflea poritis sp. nov., isolated from scleractinian coral Porites lutea.</title>
        <authorList>
            <person name="Zhang G."/>
            <person name="Wei Q."/>
            <person name="Cai L."/>
        </authorList>
    </citation>
    <scope>NUCLEOTIDE SEQUENCE</scope>
    <source>
        <strain evidence="2">E7-10</strain>
    </source>
</reference>
<protein>
    <submittedName>
        <fullName evidence="2">Cupin domain-containing protein</fullName>
    </submittedName>
</protein>
<comment type="caution">
    <text evidence="2">The sequence shown here is derived from an EMBL/GenBank/DDBJ whole genome shotgun (WGS) entry which is preliminary data.</text>
</comment>
<dbReference type="InterPro" id="IPR011051">
    <property type="entry name" value="RmlC_Cupin_sf"/>
</dbReference>
<name>A0ABT4VVT6_9HYPH</name>
<keyword evidence="3" id="KW-1185">Reference proteome</keyword>
<dbReference type="CDD" id="cd07009">
    <property type="entry name" value="cupin_BLL0285-like"/>
    <property type="match status" value="1"/>
</dbReference>
<feature type="region of interest" description="Disordered" evidence="1">
    <location>
        <begin position="100"/>
        <end position="124"/>
    </location>
</feature>
<dbReference type="RefSeq" id="WP_271092615.1">
    <property type="nucleotide sequence ID" value="NZ_JAPJZH010000030.1"/>
</dbReference>